<gene>
    <name evidence="2" type="ORF">L2X98_30265</name>
</gene>
<feature type="region of interest" description="Disordered" evidence="1">
    <location>
        <begin position="128"/>
        <end position="200"/>
    </location>
</feature>
<proteinExistence type="predicted"/>
<sequence>MPQALADRRVVIHDEDDGMAWLCVLMPRIDAIATQRSLTSQAKHLQKNPAETRGRDQLRADLATARLRGQDTVNPVKTKVFVTIPVGILTGTAVGEGGRCTVCGGTGFPEQARIVGDELLDPLTAKQAVPGREGVHTGDHRPDPQCDRRHGTPRETRDACATRMADPPARHLRPRRLAPASLWMPTSTTSSRGPPVGARI</sequence>
<protein>
    <submittedName>
        <fullName evidence="2">Uncharacterized protein</fullName>
    </submittedName>
</protein>
<evidence type="ECO:0000256" key="1">
    <source>
        <dbReference type="SAM" id="MobiDB-lite"/>
    </source>
</evidence>
<organism evidence="2 3">
    <name type="scientific">Microbacterium elymi</name>
    <dbReference type="NCBI Taxonomy" id="2909587"/>
    <lineage>
        <taxon>Bacteria</taxon>
        <taxon>Bacillati</taxon>
        <taxon>Actinomycetota</taxon>
        <taxon>Actinomycetes</taxon>
        <taxon>Micrococcales</taxon>
        <taxon>Microbacteriaceae</taxon>
        <taxon>Microbacterium</taxon>
    </lineage>
</organism>
<accession>A0ABY5NHW6</accession>
<reference evidence="2" key="1">
    <citation type="submission" date="2022-01" db="EMBL/GenBank/DDBJ databases">
        <title>Microbacterium eymi and Microbacterium rhizovicinus sp. nov., isolated from the rhizospheric soil of Elymus tsukushiensis, a plant native to the Dokdo Islands, Republic of Korea.</title>
        <authorList>
            <person name="Hwang Y.J."/>
        </authorList>
    </citation>
    <scope>NUCLEOTIDE SEQUENCE</scope>
    <source>
        <strain evidence="2">KUDC0405</strain>
    </source>
</reference>
<evidence type="ECO:0000313" key="2">
    <source>
        <dbReference type="EMBL" id="UUT34743.1"/>
    </source>
</evidence>
<keyword evidence="3" id="KW-1185">Reference proteome</keyword>
<dbReference type="EMBL" id="CP091139">
    <property type="protein sequence ID" value="UUT34743.1"/>
    <property type="molecule type" value="Genomic_DNA"/>
</dbReference>
<name>A0ABY5NHW6_9MICO</name>
<feature type="compositionally biased region" description="Basic and acidic residues" evidence="1">
    <location>
        <begin position="133"/>
        <end position="160"/>
    </location>
</feature>
<dbReference type="Proteomes" id="UP001054811">
    <property type="component" value="Chromosome"/>
</dbReference>
<dbReference type="RefSeq" id="WP_259611269.1">
    <property type="nucleotide sequence ID" value="NZ_CP091139.2"/>
</dbReference>
<evidence type="ECO:0000313" key="3">
    <source>
        <dbReference type="Proteomes" id="UP001054811"/>
    </source>
</evidence>